<dbReference type="GO" id="GO:0005576">
    <property type="term" value="C:extracellular region"/>
    <property type="evidence" value="ECO:0007669"/>
    <property type="project" value="UniProtKB-UniRule"/>
</dbReference>
<evidence type="ECO:0000259" key="5">
    <source>
        <dbReference type="PROSITE" id="PS52053"/>
    </source>
</evidence>
<keyword evidence="4" id="KW-0808">Transferase</keyword>
<sequence>MPRQLSPHLAFIQRRAPQWLTTSKPAERKQLELRVRESHRATRQLRRHLAGVQTPEAFCRPQLEDALAYWFAEQELPDVGQGWLWDIAQGRDRSWLEAAMLNFDEGDRVRLYLSKDAAARTDIDAGRFVNAVRNLDLGRRYQAHLADLLDTDLTRQMQQRQDKAAFAVETSLAKLHGHIDSRGQSLGEAALAGVSSLLRPDGNVQALECSYLTLLDCPLNGPLLIRMRPQASKEVCLLYLPGHPTKALRQYPSLAALGQALTQMLWHDEQRRFFLRYVSHEQQPLFAKRLREILFPRFPYATLQPVTPHLEKGEHFSWISRLFPNPRHLWQETLDKNARLPWSATPWSKDCFAERTRTMLERKRQDAAHFVVPTEQRDAAALRATVEGWLEAGLNALNVASFFVPGLAEVMLVVGGAQVVDEFLEGVHAANEGESDAAIGHLFAVFENLAQFAAIGAAGHFAEPTGPLHDWQRVGEGDSERLWHGSLSAFAQPRPWPAQTTLPANGLHTWQGTRWWLHEGQAYAVESAGKGRWRLAAGKYHRHQPRLLGNGDGAWLLEHERPLAWHSPALARRLGPASAGLDDTALMHALRSSGYDDAALRRLLQDHRPLPAPLLDSLEAFGATLPKNVGLGDSSVLARDFPSLSPRIRNEILATASSQDLAALKQSGRLPLRLAEQARLYLRDARLNRALRQLRQLQGSGADRDRLVFANLPRLPGWTGDIRLELHDNGRLIDVAGNGTTSKQVLRSDLGYEPADDSGQVLGNRDELLASVLQALPDSERNALKLDIHDVSGLRDALFDLAWQDREATARDLGMAPIRPLYNPPTWLDGKPGYRLSGRGRGWLSDDELFDQLYPAGNLEEREWLRQQLRQEAGDQPGAFARMLEGLRADYQRLDSELQGWVETARGQQRTARDVQAQRIRQAWRRENPVEPTGAVNFVIVEIDAAQIGALPTLSVPLPQVRQLRISGLVDHANTQLDGFLRAFPRLRNLDLEDNALRVVPAALGELTEMQLLDLSHNLLDLSREADVSTLTRLINLQRLNLSQSLQNLSVSALERLAELPSLSFFQADLNNLTFGAEHFQALQRWPSLTHLELGRNEIVLTEESRSALAGLNRLRLLSLRYNPLELAPDLTGWTALEQLDLERTLIFEWPTGLTALMGQEPMNLRAIDLSLNELSDVPALRDTTFARRVREGDDELSYAFDDNPLSDLALQRLDDAGLPIQQEDANANDWTSGWPGPLRAHVSNFWMDANWQPLFDLYQRMPGTQAYQTNAAAIDERMRHVLQTLIDGARTDQPGTGIAQLQQQINDLLNDAGQQCVDQASLLFQQVETEVTVWQSVVHAQPGASNEQVAIESVASLMRQRLLDEHIGELYNARRARRRALAEADNATDREAAPALSSHDDLSDALLTEPDFLLDELEMALFARIRLQQRLRLPAQPVTMQFEYLARLSDSTLLRLEQAVWAEAGAQDLNGWASDQPFWQRWLERLHPHDFEAFARQWEGASEYFDTLNDSTAEAGAYTGPEVPPGYIASLEQHMGHIAWRRAGVLQRVDLSNDSEHYLQASTLLLQSRRQAWEALLGRLTAIMSEANPRAFAPDA</sequence>
<dbReference type="InterPro" id="IPR029487">
    <property type="entry name" value="NEL_dom"/>
</dbReference>
<accession>A0A6I6XY52</accession>
<dbReference type="Gene3D" id="3.80.10.10">
    <property type="entry name" value="Ribonuclease Inhibitor"/>
    <property type="match status" value="2"/>
</dbReference>
<evidence type="ECO:0000256" key="3">
    <source>
        <dbReference type="ARBA" id="ARBA00023026"/>
    </source>
</evidence>
<evidence type="ECO:0000256" key="4">
    <source>
        <dbReference type="PROSITE-ProRule" id="PRU01398"/>
    </source>
</evidence>
<protein>
    <recommendedName>
        <fullName evidence="2">RING-type E3 ubiquitin transferase</fullName>
        <ecNumber evidence="2">2.3.2.27</ecNumber>
    </recommendedName>
</protein>
<dbReference type="GO" id="GO:0016567">
    <property type="term" value="P:protein ubiquitination"/>
    <property type="evidence" value="ECO:0007669"/>
    <property type="project" value="InterPro"/>
</dbReference>
<dbReference type="InterPro" id="IPR032675">
    <property type="entry name" value="LRR_dom_sf"/>
</dbReference>
<dbReference type="PANTHER" id="PTHR45752">
    <property type="entry name" value="LEUCINE-RICH REPEAT-CONTAINING"/>
    <property type="match status" value="1"/>
</dbReference>
<comment type="similarity">
    <text evidence="4">Belongs to the LRR-containing bacterial E3 ligase family.</text>
</comment>
<dbReference type="Pfam" id="PF20178">
    <property type="entry name" value="ToxA_N"/>
    <property type="match status" value="1"/>
</dbReference>
<feature type="domain" description="NEL" evidence="5">
    <location>
        <begin position="1223"/>
        <end position="1597"/>
    </location>
</feature>
<dbReference type="PROSITE" id="PS52053">
    <property type="entry name" value="NEL"/>
    <property type="match status" value="1"/>
</dbReference>
<keyword evidence="4" id="KW-0832">Ubl conjugation</keyword>
<dbReference type="PROSITE" id="PS51450">
    <property type="entry name" value="LRR"/>
    <property type="match status" value="1"/>
</dbReference>
<dbReference type="InterPro" id="IPR046673">
    <property type="entry name" value="ToxA_N"/>
</dbReference>
<dbReference type="Gene3D" id="1.20.58.360">
    <property type="entry name" value="Shigella T3SS effector IpaH defines"/>
    <property type="match status" value="1"/>
</dbReference>
<dbReference type="PANTHER" id="PTHR45752:SF187">
    <property type="entry name" value="LEUCINE-RICH REPEAT AND IQ DOMAIN-CONTAINING PROTEIN 4"/>
    <property type="match status" value="1"/>
</dbReference>
<dbReference type="Proteomes" id="UP000464480">
    <property type="component" value="Chromosome"/>
</dbReference>
<dbReference type="Pfam" id="PF14496">
    <property type="entry name" value="NEL"/>
    <property type="match status" value="1"/>
</dbReference>
<organism evidence="6 7">
    <name type="scientific">Pseudomonas putida</name>
    <name type="common">Arthrobacter siderocapsulatus</name>
    <dbReference type="NCBI Taxonomy" id="303"/>
    <lineage>
        <taxon>Bacteria</taxon>
        <taxon>Pseudomonadati</taxon>
        <taxon>Pseudomonadota</taxon>
        <taxon>Gammaproteobacteria</taxon>
        <taxon>Pseudomonadales</taxon>
        <taxon>Pseudomonadaceae</taxon>
        <taxon>Pseudomonas</taxon>
    </lineage>
</organism>
<dbReference type="RefSeq" id="WP_159409569.1">
    <property type="nucleotide sequence ID" value="NZ_CP026115.2"/>
</dbReference>
<dbReference type="EMBL" id="CP026115">
    <property type="protein sequence ID" value="QHG64151.1"/>
    <property type="molecule type" value="Genomic_DNA"/>
</dbReference>
<dbReference type="InterPro" id="IPR001611">
    <property type="entry name" value="Leu-rich_rpt"/>
</dbReference>
<feature type="active site" description="Glycyl thioester intermediate" evidence="4">
    <location>
        <position position="1317"/>
    </location>
</feature>
<evidence type="ECO:0000256" key="1">
    <source>
        <dbReference type="ARBA" id="ARBA00000900"/>
    </source>
</evidence>
<keyword evidence="4" id="KW-0833">Ubl conjugation pathway</keyword>
<dbReference type="SUPFAM" id="SSF52058">
    <property type="entry name" value="L domain-like"/>
    <property type="match status" value="1"/>
</dbReference>
<evidence type="ECO:0000256" key="2">
    <source>
        <dbReference type="ARBA" id="ARBA00012483"/>
    </source>
</evidence>
<evidence type="ECO:0000313" key="6">
    <source>
        <dbReference type="EMBL" id="QHG64151.1"/>
    </source>
</evidence>
<gene>
    <name evidence="6" type="ORF">C2H86_06875</name>
</gene>
<dbReference type="EC" id="2.3.2.27" evidence="2"/>
<proteinExistence type="inferred from homology"/>
<reference evidence="6 7" key="1">
    <citation type="submission" date="2020-02" db="EMBL/GenBank/DDBJ databases">
        <title>Pseudomonas Putida W5 Complete Genome Assembly.</title>
        <authorList>
            <person name="Yuan Z.-C."/>
            <person name="Shaw G.A."/>
            <person name="Cusano A.D."/>
            <person name="Caddey B.J."/>
            <person name="Weselowski B.J."/>
        </authorList>
    </citation>
    <scope>NUCLEOTIDE SEQUENCE [LARGE SCALE GENOMIC DNA]</scope>
    <source>
        <strain evidence="6 7">W5</strain>
    </source>
</reference>
<name>A0A6I6XY52_PSEPU</name>
<dbReference type="InterPro" id="IPR050715">
    <property type="entry name" value="LRR-SigEffector_domain"/>
</dbReference>
<comment type="catalytic activity">
    <reaction evidence="1">
        <text>S-ubiquitinyl-[E2 ubiquitin-conjugating enzyme]-L-cysteine + [acceptor protein]-L-lysine = [E2 ubiquitin-conjugating enzyme]-L-cysteine + N(6)-ubiquitinyl-[acceptor protein]-L-lysine.</text>
        <dbReference type="EC" id="2.3.2.27"/>
    </reaction>
</comment>
<keyword evidence="4" id="KW-0964">Secreted</keyword>
<dbReference type="GO" id="GO:0061630">
    <property type="term" value="F:ubiquitin protein ligase activity"/>
    <property type="evidence" value="ECO:0007669"/>
    <property type="project" value="UniProtKB-EC"/>
</dbReference>
<evidence type="ECO:0000313" key="7">
    <source>
        <dbReference type="Proteomes" id="UP000464480"/>
    </source>
</evidence>
<comment type="PTM">
    <text evidence="4">Ubiquitinated in the presence of host E1 ubiquitin-activating enzyme, E2 ubiquitin-conjugating enzyme and ubiquitin.</text>
</comment>
<keyword evidence="3" id="KW-0843">Virulence</keyword>
<keyword evidence="4" id="KW-1035">Host cytoplasm</keyword>